<name>G9XE20_9FIRM</name>
<protein>
    <submittedName>
        <fullName evidence="2">Uncharacterized protein</fullName>
    </submittedName>
</protein>
<dbReference type="HOGENOM" id="CLU_2143471_0_0_9"/>
<evidence type="ECO:0000313" key="2">
    <source>
        <dbReference type="EMBL" id="EHL18678.1"/>
    </source>
</evidence>
<dbReference type="Proteomes" id="UP000003379">
    <property type="component" value="Unassembled WGS sequence"/>
</dbReference>
<evidence type="ECO:0000256" key="1">
    <source>
        <dbReference type="SAM" id="Phobius"/>
    </source>
</evidence>
<gene>
    <name evidence="2" type="ORF">HMPREF9628_00364</name>
</gene>
<dbReference type="RefSeq" id="WP_009528626.1">
    <property type="nucleotide sequence ID" value="NZ_ALNK01000010.1"/>
</dbReference>
<keyword evidence="1" id="KW-0812">Transmembrane</keyword>
<organism evidence="2 3">
    <name type="scientific">Peptoanaerobacter stomatis</name>
    <dbReference type="NCBI Taxonomy" id="796937"/>
    <lineage>
        <taxon>Bacteria</taxon>
        <taxon>Bacillati</taxon>
        <taxon>Bacillota</taxon>
        <taxon>Clostridia</taxon>
        <taxon>Peptostreptococcales</taxon>
        <taxon>Filifactoraceae</taxon>
        <taxon>Peptoanaerobacter</taxon>
    </lineage>
</organism>
<proteinExistence type="predicted"/>
<feature type="transmembrane region" description="Helical" evidence="1">
    <location>
        <begin position="40"/>
        <end position="58"/>
    </location>
</feature>
<feature type="transmembrane region" description="Helical" evidence="1">
    <location>
        <begin position="65"/>
        <end position="81"/>
    </location>
</feature>
<feature type="transmembrane region" description="Helical" evidence="1">
    <location>
        <begin position="7"/>
        <end position="28"/>
    </location>
</feature>
<accession>G9XE20</accession>
<dbReference type="EMBL" id="AFZG01000041">
    <property type="protein sequence ID" value="EHL18678.1"/>
    <property type="molecule type" value="Genomic_DNA"/>
</dbReference>
<evidence type="ECO:0000313" key="3">
    <source>
        <dbReference type="Proteomes" id="UP000003379"/>
    </source>
</evidence>
<comment type="caution">
    <text evidence="2">The sequence shown here is derived from an EMBL/GenBank/DDBJ whole genome shotgun (WGS) entry which is preliminary data.</text>
</comment>
<sequence>MKKNIKIVFLYIIFVLSTKIALLSIDSIIFNEADFTKKTYFLSVSIMNILPVIFVKIFNIKKDHILTLLVIDAYLIAQSLWVNSNLLWIVTLIYFIINCILLYRLNKKIKIL</sequence>
<keyword evidence="1" id="KW-1133">Transmembrane helix</keyword>
<feature type="transmembrane region" description="Helical" evidence="1">
    <location>
        <begin position="87"/>
        <end position="105"/>
    </location>
</feature>
<reference evidence="2 3" key="1">
    <citation type="submission" date="2011-08" db="EMBL/GenBank/DDBJ databases">
        <title>The Genome Sequence of Eubacteriaceae bacterium CM5.</title>
        <authorList>
            <consortium name="The Broad Institute Genome Sequencing Platform"/>
            <person name="Earl A."/>
            <person name="Ward D."/>
            <person name="Feldgarden M."/>
            <person name="Gevers D."/>
            <person name="Sizova M."/>
            <person name="Hazen A."/>
            <person name="Epstein S."/>
            <person name="Young S.K."/>
            <person name="Zeng Q."/>
            <person name="Gargeya S."/>
            <person name="Fitzgerald M."/>
            <person name="Haas B."/>
            <person name="Abouelleil A."/>
            <person name="Alvarado L."/>
            <person name="Arachchi H.M."/>
            <person name="Berlin A."/>
            <person name="Brown A."/>
            <person name="Chapman S.B."/>
            <person name="Chen Z."/>
            <person name="Dunbar C."/>
            <person name="Freedman E."/>
            <person name="Gearin G."/>
            <person name="Gellesch M."/>
            <person name="Goldberg J."/>
            <person name="Griggs A."/>
            <person name="Gujja S."/>
            <person name="Heiman D."/>
            <person name="Howarth C."/>
            <person name="Larson L."/>
            <person name="Lui A."/>
            <person name="MacDonald P.J.P."/>
            <person name="Montmayeur A."/>
            <person name="Murphy C."/>
            <person name="Neiman D."/>
            <person name="Pearson M."/>
            <person name="Priest M."/>
            <person name="Roberts A."/>
            <person name="Saif S."/>
            <person name="Shea T."/>
            <person name="Shenoy N."/>
            <person name="Sisk P."/>
            <person name="Stolte C."/>
            <person name="Sykes S."/>
            <person name="Wortman J."/>
            <person name="Nusbaum C."/>
            <person name="Birren B."/>
        </authorList>
    </citation>
    <scope>NUCLEOTIDE SEQUENCE [LARGE SCALE GENOMIC DNA]</scope>
    <source>
        <strain evidence="2 3">CM5</strain>
    </source>
</reference>
<keyword evidence="1" id="KW-0472">Membrane</keyword>
<dbReference type="AlphaFoldDB" id="G9XE20"/>